<comment type="caution">
    <text evidence="2">The sequence shown here is derived from an EMBL/GenBank/DDBJ whole genome shotgun (WGS) entry which is preliminary data.</text>
</comment>
<name>A0AAV7HXK2_COTGL</name>
<evidence type="ECO:0000313" key="2">
    <source>
        <dbReference type="EMBL" id="KAH0535087.1"/>
    </source>
</evidence>
<dbReference type="InterPro" id="IPR041105">
    <property type="entry name" value="TDP-43_N"/>
</dbReference>
<protein>
    <recommendedName>
        <fullName evidence="1">TAR DNA-binding protein 43 N-terminal domain-containing protein</fullName>
    </recommendedName>
</protein>
<feature type="domain" description="TAR DNA-binding protein 43 N-terminal" evidence="1">
    <location>
        <begin position="8"/>
        <end position="56"/>
    </location>
</feature>
<dbReference type="EMBL" id="JAHXZJ010002982">
    <property type="protein sequence ID" value="KAH0535087.1"/>
    <property type="molecule type" value="Genomic_DNA"/>
</dbReference>
<dbReference type="Proteomes" id="UP000826195">
    <property type="component" value="Unassembled WGS sequence"/>
</dbReference>
<gene>
    <name evidence="2" type="ORF">KQX54_013191</name>
</gene>
<accession>A0AAV7HXK2</accession>
<keyword evidence="3" id="KW-1185">Reference proteome</keyword>
<organism evidence="2 3">
    <name type="scientific">Cotesia glomerata</name>
    <name type="common">Lepidopteran parasitic wasp</name>
    <name type="synonym">Apanteles glomeratus</name>
    <dbReference type="NCBI Taxonomy" id="32391"/>
    <lineage>
        <taxon>Eukaryota</taxon>
        <taxon>Metazoa</taxon>
        <taxon>Ecdysozoa</taxon>
        <taxon>Arthropoda</taxon>
        <taxon>Hexapoda</taxon>
        <taxon>Insecta</taxon>
        <taxon>Pterygota</taxon>
        <taxon>Neoptera</taxon>
        <taxon>Endopterygota</taxon>
        <taxon>Hymenoptera</taxon>
        <taxon>Apocrita</taxon>
        <taxon>Ichneumonoidea</taxon>
        <taxon>Braconidae</taxon>
        <taxon>Microgastrinae</taxon>
        <taxon>Cotesia</taxon>
    </lineage>
</organism>
<proteinExistence type="predicted"/>
<evidence type="ECO:0000313" key="3">
    <source>
        <dbReference type="Proteomes" id="UP000826195"/>
    </source>
</evidence>
<sequence>MNQTHIKVRSDQQQLLLPLNSNGNLQLSILKQYFPQATGLTYFNENQKRALLIESGSENLITSKKRKHVHETVEEIKGIQGLSSTRKTDMTKMKTKRADVHPAPAPQQRITKKIRLGWLRKTKNSYEQVIKSLGGIREIPLEVGKTYSVSDIKNLAVEEFSKDSEVTFANSEIQLGLFDHTILSSFKDSKGHECDLWTFLKERKSRNFTLYLITSLKGQVTPSGQNEKVLSRDWEENSSGSCYPNAQLSLKKVETKPKSSSQEFRKCIHLENNILIYYELIRKSEYTGSFCISYLLKDDLYENEFEEYGRIPVDTFDPMNAGHKVSGIEVDGKALLSIYTDNDSLTRVFDFPGVEMIEDGTHYILYDVNELNGKCDDKNGVGVITNCTDECKPVFTWYKDGTMISQGLFRYWINDIDKDASYKCIIHCKSQNLELTSSNFKWSEHIQCCDSTQLDKTIDLLKDPKSS</sequence>
<dbReference type="Pfam" id="PF18694">
    <property type="entry name" value="TDP-43_N"/>
    <property type="match status" value="1"/>
</dbReference>
<reference evidence="2 3" key="1">
    <citation type="journal article" date="2021" name="J. Hered.">
        <title>A chromosome-level genome assembly of the parasitoid wasp, Cotesia glomerata (Hymenoptera: Braconidae).</title>
        <authorList>
            <person name="Pinto B.J."/>
            <person name="Weis J.J."/>
            <person name="Gamble T."/>
            <person name="Ode P.J."/>
            <person name="Paul R."/>
            <person name="Zaspel J.M."/>
        </authorList>
    </citation>
    <scope>NUCLEOTIDE SEQUENCE [LARGE SCALE GENOMIC DNA]</scope>
    <source>
        <strain evidence="2">CgM1</strain>
    </source>
</reference>
<dbReference type="AlphaFoldDB" id="A0AAV7HXK2"/>
<evidence type="ECO:0000259" key="1">
    <source>
        <dbReference type="Pfam" id="PF18694"/>
    </source>
</evidence>